<sequence length="334" mass="35078">MPKGHHRSRSSIDRTLDLLADLDDGQLELLLQEANSSGDAHVAVAQAITLFERPLSPPLSPRSSMLARGGPQAPRKFLTSLSPRKGSLRRRTSNRTSSAPEPRTPKSPKRTSFILAKNASANIDVVLAAEEDPIPTTTTTAPSSMADADKAADQPPPTPKSPRATAPPVSSPKTTSSSTKTSRAYKRISRPFPLLSPGSFDGSNSTAGTPQIHDLLAAYFLEGSTAPALSSSGSSTDGSSPITPRSFSSPFAASPSVISWAQAEAEGPDSPWEDVFEPSPSRRRGPAAAAAPFPTKPSKGQKSYGDNLGLGFGMSPMREPSRNISGIFEVLGPI</sequence>
<gene>
    <name evidence="2" type="ORF">B0I36DRAFT_327039</name>
</gene>
<dbReference type="OrthoDB" id="4588567at2759"/>
<keyword evidence="3" id="KW-1185">Reference proteome</keyword>
<organism evidence="2 3">
    <name type="scientific">Microdochium trichocladiopsis</name>
    <dbReference type="NCBI Taxonomy" id="1682393"/>
    <lineage>
        <taxon>Eukaryota</taxon>
        <taxon>Fungi</taxon>
        <taxon>Dikarya</taxon>
        <taxon>Ascomycota</taxon>
        <taxon>Pezizomycotina</taxon>
        <taxon>Sordariomycetes</taxon>
        <taxon>Xylariomycetidae</taxon>
        <taxon>Xylariales</taxon>
        <taxon>Microdochiaceae</taxon>
        <taxon>Microdochium</taxon>
    </lineage>
</organism>
<dbReference type="EMBL" id="JAGTJQ010000007">
    <property type="protein sequence ID" value="KAH7027409.1"/>
    <property type="molecule type" value="Genomic_DNA"/>
</dbReference>
<dbReference type="GeneID" id="70183967"/>
<protein>
    <submittedName>
        <fullName evidence="2">Uncharacterized protein</fullName>
    </submittedName>
</protein>
<feature type="region of interest" description="Disordered" evidence="1">
    <location>
        <begin position="130"/>
        <end position="207"/>
    </location>
</feature>
<dbReference type="AlphaFoldDB" id="A0A9P8Y212"/>
<dbReference type="RefSeq" id="XP_046010208.1">
    <property type="nucleotide sequence ID" value="XM_046154421.1"/>
</dbReference>
<evidence type="ECO:0000313" key="3">
    <source>
        <dbReference type="Proteomes" id="UP000756346"/>
    </source>
</evidence>
<accession>A0A9P8Y212</accession>
<proteinExistence type="predicted"/>
<evidence type="ECO:0000313" key="2">
    <source>
        <dbReference type="EMBL" id="KAH7027409.1"/>
    </source>
</evidence>
<feature type="region of interest" description="Disordered" evidence="1">
    <location>
        <begin position="262"/>
        <end position="311"/>
    </location>
</feature>
<feature type="region of interest" description="Disordered" evidence="1">
    <location>
        <begin position="54"/>
        <end position="112"/>
    </location>
</feature>
<dbReference type="Proteomes" id="UP000756346">
    <property type="component" value="Unassembled WGS sequence"/>
</dbReference>
<feature type="compositionally biased region" description="Low complexity" evidence="1">
    <location>
        <begin position="286"/>
        <end position="298"/>
    </location>
</feature>
<evidence type="ECO:0000256" key="1">
    <source>
        <dbReference type="SAM" id="MobiDB-lite"/>
    </source>
</evidence>
<reference evidence="2" key="1">
    <citation type="journal article" date="2021" name="Nat. Commun.">
        <title>Genetic determinants of endophytism in the Arabidopsis root mycobiome.</title>
        <authorList>
            <person name="Mesny F."/>
            <person name="Miyauchi S."/>
            <person name="Thiergart T."/>
            <person name="Pickel B."/>
            <person name="Atanasova L."/>
            <person name="Karlsson M."/>
            <person name="Huettel B."/>
            <person name="Barry K.W."/>
            <person name="Haridas S."/>
            <person name="Chen C."/>
            <person name="Bauer D."/>
            <person name="Andreopoulos W."/>
            <person name="Pangilinan J."/>
            <person name="LaButti K."/>
            <person name="Riley R."/>
            <person name="Lipzen A."/>
            <person name="Clum A."/>
            <person name="Drula E."/>
            <person name="Henrissat B."/>
            <person name="Kohler A."/>
            <person name="Grigoriev I.V."/>
            <person name="Martin F.M."/>
            <person name="Hacquard S."/>
        </authorList>
    </citation>
    <scope>NUCLEOTIDE SEQUENCE</scope>
    <source>
        <strain evidence="2">MPI-CAGE-CH-0230</strain>
    </source>
</reference>
<feature type="region of interest" description="Disordered" evidence="1">
    <location>
        <begin position="226"/>
        <end position="247"/>
    </location>
</feature>
<name>A0A9P8Y212_9PEZI</name>
<feature type="compositionally biased region" description="Low complexity" evidence="1">
    <location>
        <begin position="164"/>
        <end position="182"/>
    </location>
</feature>
<comment type="caution">
    <text evidence="2">The sequence shown here is derived from an EMBL/GenBank/DDBJ whole genome shotgun (WGS) entry which is preliminary data.</text>
</comment>
<feature type="compositionally biased region" description="Low complexity" evidence="1">
    <location>
        <begin position="134"/>
        <end position="146"/>
    </location>
</feature>